<dbReference type="RefSeq" id="WP_083643344.1">
    <property type="nucleotide sequence ID" value="NZ_AMRU01000003.1"/>
</dbReference>
<gene>
    <name evidence="1" type="ORF">GRFL_0750</name>
</gene>
<evidence type="ECO:0000313" key="2">
    <source>
        <dbReference type="Proteomes" id="UP000186230"/>
    </source>
</evidence>
<name>A0A1L7I2P0_9FLAO</name>
<dbReference type="AlphaFoldDB" id="A0A1L7I2P0"/>
<proteinExistence type="predicted"/>
<keyword evidence="2" id="KW-1185">Reference proteome</keyword>
<dbReference type="STRING" id="1229726.GRFL_0750"/>
<protein>
    <submittedName>
        <fullName evidence="1">Uncharacterized protein</fullName>
    </submittedName>
</protein>
<organism evidence="1 2">
    <name type="scientific">Christiangramia flava JLT2011</name>
    <dbReference type="NCBI Taxonomy" id="1229726"/>
    <lineage>
        <taxon>Bacteria</taxon>
        <taxon>Pseudomonadati</taxon>
        <taxon>Bacteroidota</taxon>
        <taxon>Flavobacteriia</taxon>
        <taxon>Flavobacteriales</taxon>
        <taxon>Flavobacteriaceae</taxon>
        <taxon>Christiangramia</taxon>
    </lineage>
</organism>
<dbReference type="KEGG" id="gfl:GRFL_0750"/>
<accession>A0A1L7I2P0</accession>
<reference evidence="1 2" key="1">
    <citation type="submission" date="2016-07" db="EMBL/GenBank/DDBJ databases">
        <title>Multi-omics approach to identify versatile polysaccharide utilization systems of a marine flavobacterium Gramella flava.</title>
        <authorList>
            <person name="Tang K."/>
        </authorList>
    </citation>
    <scope>NUCLEOTIDE SEQUENCE [LARGE SCALE GENOMIC DNA]</scope>
    <source>
        <strain evidence="1 2">JLT2011</strain>
    </source>
</reference>
<evidence type="ECO:0000313" key="1">
    <source>
        <dbReference type="EMBL" id="APU67474.1"/>
    </source>
</evidence>
<dbReference type="EMBL" id="CP016359">
    <property type="protein sequence ID" value="APU67474.1"/>
    <property type="molecule type" value="Genomic_DNA"/>
</dbReference>
<sequence>MAPIKFEDHIREQLEGRRIEPSAGSWEKLNQRLDKAPEGKKSFGWLYIAAAAVAAILIVSVFFTTHQNTEVAAPIVENPAETPIENPAEKQEAPASFEPEERIAVEENTSGQKEEILKPEIQKKPVISSKEITGEFSQTEENVAEVIPNNGVSEELEKTEKPKLEELLLTSKIEELVAEVAKKEENGTVTDAEVNELLAEAAREISQQRNFYNRGKVDADALLADVESEIDQSFRREVFEMLKDGFQKARTAIVSRNY</sequence>
<dbReference type="Proteomes" id="UP000186230">
    <property type="component" value="Chromosome"/>
</dbReference>
<dbReference type="OrthoDB" id="1247025at2"/>